<name>A0A9D4LNU0_DREPO</name>
<keyword evidence="3" id="KW-1185">Reference proteome</keyword>
<comment type="caution">
    <text evidence="2">The sequence shown here is derived from an EMBL/GenBank/DDBJ whole genome shotgun (WGS) entry which is preliminary data.</text>
</comment>
<evidence type="ECO:0000313" key="2">
    <source>
        <dbReference type="EMBL" id="KAH3861460.1"/>
    </source>
</evidence>
<proteinExistence type="predicted"/>
<gene>
    <name evidence="1" type="ORF">DPMN_024389</name>
    <name evidence="2" type="ORF">DPMN_024390</name>
</gene>
<reference evidence="2" key="1">
    <citation type="journal article" date="2019" name="bioRxiv">
        <title>The Genome of the Zebra Mussel, Dreissena polymorpha: A Resource for Invasive Species Research.</title>
        <authorList>
            <person name="McCartney M.A."/>
            <person name="Auch B."/>
            <person name="Kono T."/>
            <person name="Mallez S."/>
            <person name="Zhang Y."/>
            <person name="Obille A."/>
            <person name="Becker A."/>
            <person name="Abrahante J.E."/>
            <person name="Garbe J."/>
            <person name="Badalamenti J.P."/>
            <person name="Herman A."/>
            <person name="Mangelson H."/>
            <person name="Liachko I."/>
            <person name="Sullivan S."/>
            <person name="Sone E.D."/>
            <person name="Koren S."/>
            <person name="Silverstein K.A.T."/>
            <person name="Beckman K.B."/>
            <person name="Gohl D.M."/>
        </authorList>
    </citation>
    <scope>NUCLEOTIDE SEQUENCE</scope>
    <source>
        <strain evidence="2">Duluth1</strain>
        <tissue evidence="2">Whole animal</tissue>
    </source>
</reference>
<sequence>MVEGIFSEDQILYGISRAVKEKASDHLRREALGLTLGVAVRKLEQETGDIEW</sequence>
<dbReference type="EMBL" id="JAIWYP010000002">
    <property type="protein sequence ID" value="KAH3861459.1"/>
    <property type="molecule type" value="Genomic_DNA"/>
</dbReference>
<dbReference type="AlphaFoldDB" id="A0A9D4LNU0"/>
<reference evidence="2" key="2">
    <citation type="submission" date="2020-11" db="EMBL/GenBank/DDBJ databases">
        <authorList>
            <person name="McCartney M.A."/>
            <person name="Auch B."/>
            <person name="Kono T."/>
            <person name="Mallez S."/>
            <person name="Becker A."/>
            <person name="Gohl D.M."/>
            <person name="Silverstein K.A.T."/>
            <person name="Koren S."/>
            <person name="Bechman K.B."/>
            <person name="Herman A."/>
            <person name="Abrahante J.E."/>
            <person name="Garbe J."/>
        </authorList>
    </citation>
    <scope>NUCLEOTIDE SEQUENCE</scope>
    <source>
        <strain evidence="2">Duluth1</strain>
        <tissue evidence="2">Whole animal</tissue>
    </source>
</reference>
<dbReference type="Proteomes" id="UP000828390">
    <property type="component" value="Unassembled WGS sequence"/>
</dbReference>
<organism evidence="2 3">
    <name type="scientific">Dreissena polymorpha</name>
    <name type="common">Zebra mussel</name>
    <name type="synonym">Mytilus polymorpha</name>
    <dbReference type="NCBI Taxonomy" id="45954"/>
    <lineage>
        <taxon>Eukaryota</taxon>
        <taxon>Metazoa</taxon>
        <taxon>Spiralia</taxon>
        <taxon>Lophotrochozoa</taxon>
        <taxon>Mollusca</taxon>
        <taxon>Bivalvia</taxon>
        <taxon>Autobranchia</taxon>
        <taxon>Heteroconchia</taxon>
        <taxon>Euheterodonta</taxon>
        <taxon>Imparidentia</taxon>
        <taxon>Neoheterodontei</taxon>
        <taxon>Myida</taxon>
        <taxon>Dreissenoidea</taxon>
        <taxon>Dreissenidae</taxon>
        <taxon>Dreissena</taxon>
    </lineage>
</organism>
<protein>
    <submittedName>
        <fullName evidence="2">Uncharacterized protein</fullName>
    </submittedName>
</protein>
<dbReference type="EMBL" id="JAIWYP010000002">
    <property type="protein sequence ID" value="KAH3861460.1"/>
    <property type="molecule type" value="Genomic_DNA"/>
</dbReference>
<evidence type="ECO:0000313" key="1">
    <source>
        <dbReference type="EMBL" id="KAH3861459.1"/>
    </source>
</evidence>
<accession>A0A9D4LNU0</accession>
<evidence type="ECO:0000313" key="3">
    <source>
        <dbReference type="Proteomes" id="UP000828390"/>
    </source>
</evidence>